<feature type="chain" id="PRO_5045779923" evidence="3">
    <location>
        <begin position="22"/>
        <end position="782"/>
    </location>
</feature>
<dbReference type="EMBL" id="CP117167">
    <property type="protein sequence ID" value="WCT10430.1"/>
    <property type="molecule type" value="Genomic_DNA"/>
</dbReference>
<evidence type="ECO:0000256" key="1">
    <source>
        <dbReference type="ARBA" id="ARBA00007806"/>
    </source>
</evidence>
<feature type="domain" description="DUF5110" evidence="6">
    <location>
        <begin position="687"/>
        <end position="753"/>
    </location>
</feature>
<dbReference type="Pfam" id="PF13802">
    <property type="entry name" value="Gal_mutarotas_2"/>
    <property type="match status" value="1"/>
</dbReference>
<dbReference type="PANTHER" id="PTHR43863">
    <property type="entry name" value="HYDROLASE, PUTATIVE (AFU_ORTHOLOGUE AFUA_1G03140)-RELATED"/>
    <property type="match status" value="1"/>
</dbReference>
<dbReference type="Gene3D" id="3.20.20.80">
    <property type="entry name" value="Glycosidases"/>
    <property type="match status" value="1"/>
</dbReference>
<dbReference type="CDD" id="cd06591">
    <property type="entry name" value="GH31_xylosidase_XylS"/>
    <property type="match status" value="1"/>
</dbReference>
<dbReference type="InterPro" id="IPR025887">
    <property type="entry name" value="Glyco_hydro_31_N_dom"/>
</dbReference>
<keyword evidence="9" id="KW-1185">Reference proteome</keyword>
<dbReference type="Gene3D" id="2.60.40.1760">
    <property type="entry name" value="glycosyl hydrolase (family 31)"/>
    <property type="match status" value="1"/>
</dbReference>
<evidence type="ECO:0000256" key="2">
    <source>
        <dbReference type="RuleBase" id="RU361185"/>
    </source>
</evidence>
<dbReference type="CDD" id="cd14752">
    <property type="entry name" value="GH31_N"/>
    <property type="match status" value="1"/>
</dbReference>
<dbReference type="InterPro" id="IPR051816">
    <property type="entry name" value="Glycosyl_Hydrolase_31"/>
</dbReference>
<dbReference type="SUPFAM" id="SSF74650">
    <property type="entry name" value="Galactose mutarotase-like"/>
    <property type="match status" value="1"/>
</dbReference>
<accession>A0ABY7T1V2</accession>
<dbReference type="InterPro" id="IPR048395">
    <property type="entry name" value="Glyco_hydro_31_C"/>
</dbReference>
<evidence type="ECO:0000313" key="8">
    <source>
        <dbReference type="EMBL" id="WCT10430.1"/>
    </source>
</evidence>
<sequence length="782" mass="88229">MMLKKLLLAALLYGMATPVNAQSFTRTDRAITVNTSTGVVELQFYSSGIVHVLKSPLKKMQEPLSLSVIAKPVNASFSVKQAGQRLTITTKALKINVDINGGTISYYNLTGKLLMAERVNGNHSNEGIKQEFSLPTKDAIYGLGQHQEGVMNYRNHAVTLRQQNMEIAVPVLLSSGGYGIFWDNASATRFQDQDGITSFESAAGDVVNYYFIDGGNADGVIAGQRKLTGNAPMFPKWVFGFWQSRERYTSQQELVGVVKKYRDLHVPLDGIVQDWQYWGKGDSVWNAVDFGNPLYPNPKAMVDSVHQLNAHIIISVWPNFGPQTKIYKEFKEKRMLFDFKTWPEDRSVKVYDAFNPAARDVYWKYINKNLLSKGIDGWWLDATEPEQGNPAQSDSAQTYLGKFKTLRNAYPLATTGGIYEHQRQTIPNKRVFILTRSAYAGQQRYGTMTWSGDIQGTWDVLRKQISGGLNFSLSGIPYWNTDIGGFYSGTKYPKGVADPAFQELYTRWFEFAAFTPMFRSHGTNTPREIYQFGKKGDWAYDAQEKFINLRYRLQPYIYSSAWQVTAHSSTMMRALAMDFPSDTSVLNINNQYLFGKAILVAPVTDSLYVSRANGNTIVDFNITKSQNLYLPKGSDWVDFWTGQSYQGGKKIQAKVPIDQIPLFVKAGSIIPFGSLQQYTEQHADDKLEIRIYPGADGSFTLYEDENDGYNYEHGIYSLIDFKWNDKAHTLTISNRQGTFPSMLKTRIFNISIVAPGKTTGINTLVSTYNLNYNGKQIIKVIK</sequence>
<dbReference type="InterPro" id="IPR011013">
    <property type="entry name" value="Gal_mutarotase_sf_dom"/>
</dbReference>
<feature type="signal peptide" evidence="3">
    <location>
        <begin position="1"/>
        <end position="21"/>
    </location>
</feature>
<dbReference type="PANTHER" id="PTHR43863:SF2">
    <property type="entry name" value="MALTASE-GLUCOAMYLASE"/>
    <property type="match status" value="1"/>
</dbReference>
<feature type="domain" description="Glycosyl hydrolase family 31 C-terminal" evidence="7">
    <location>
        <begin position="569"/>
        <end position="670"/>
    </location>
</feature>
<name>A0ABY7T1V2_9SPHI</name>
<dbReference type="Pfam" id="PF01055">
    <property type="entry name" value="Glyco_hydro_31_2nd"/>
    <property type="match status" value="1"/>
</dbReference>
<dbReference type="SUPFAM" id="SSF51445">
    <property type="entry name" value="(Trans)glycosidases"/>
    <property type="match status" value="1"/>
</dbReference>
<evidence type="ECO:0000259" key="4">
    <source>
        <dbReference type="Pfam" id="PF01055"/>
    </source>
</evidence>
<feature type="domain" description="Glycoside hydrolase family 31 N-terminal" evidence="5">
    <location>
        <begin position="40"/>
        <end position="190"/>
    </location>
</feature>
<dbReference type="Pfam" id="PF17137">
    <property type="entry name" value="DUF5110"/>
    <property type="match status" value="1"/>
</dbReference>
<evidence type="ECO:0000313" key="9">
    <source>
        <dbReference type="Proteomes" id="UP001216139"/>
    </source>
</evidence>
<evidence type="ECO:0000256" key="3">
    <source>
        <dbReference type="SAM" id="SignalP"/>
    </source>
</evidence>
<keyword evidence="2 8" id="KW-0378">Hydrolase</keyword>
<dbReference type="InterPro" id="IPR013780">
    <property type="entry name" value="Glyco_hydro_b"/>
</dbReference>
<evidence type="ECO:0000259" key="6">
    <source>
        <dbReference type="Pfam" id="PF17137"/>
    </source>
</evidence>
<dbReference type="RefSeq" id="WP_273628618.1">
    <property type="nucleotide sequence ID" value="NZ_CP117167.1"/>
</dbReference>
<dbReference type="Gene3D" id="2.60.40.1180">
    <property type="entry name" value="Golgi alpha-mannosidase II"/>
    <property type="match status" value="2"/>
</dbReference>
<dbReference type="InterPro" id="IPR017853">
    <property type="entry name" value="GH"/>
</dbReference>
<gene>
    <name evidence="8" type="ORF">PQO05_16970</name>
</gene>
<comment type="similarity">
    <text evidence="1 2">Belongs to the glycosyl hydrolase 31 family.</text>
</comment>
<keyword evidence="2" id="KW-0326">Glycosidase</keyword>
<dbReference type="GO" id="GO:0016787">
    <property type="term" value="F:hydrolase activity"/>
    <property type="evidence" value="ECO:0007669"/>
    <property type="project" value="UniProtKB-KW"/>
</dbReference>
<evidence type="ECO:0000259" key="5">
    <source>
        <dbReference type="Pfam" id="PF13802"/>
    </source>
</evidence>
<dbReference type="Pfam" id="PF21365">
    <property type="entry name" value="Glyco_hydro_31_3rd"/>
    <property type="match status" value="1"/>
</dbReference>
<feature type="domain" description="Glycoside hydrolase family 31 TIM barrel" evidence="4">
    <location>
        <begin position="232"/>
        <end position="559"/>
    </location>
</feature>
<dbReference type="SUPFAM" id="SSF51011">
    <property type="entry name" value="Glycosyl hydrolase domain"/>
    <property type="match status" value="1"/>
</dbReference>
<reference evidence="8 9" key="1">
    <citation type="submission" date="2023-02" db="EMBL/GenBank/DDBJ databases">
        <title>Genome sequence of Mucilaginibacter jinjuensis strain KACC 16571.</title>
        <authorList>
            <person name="Kim S."/>
            <person name="Heo J."/>
            <person name="Kwon S.-W."/>
        </authorList>
    </citation>
    <scope>NUCLEOTIDE SEQUENCE [LARGE SCALE GENOMIC DNA]</scope>
    <source>
        <strain evidence="8 9">KACC 16571</strain>
    </source>
</reference>
<dbReference type="Proteomes" id="UP001216139">
    <property type="component" value="Chromosome"/>
</dbReference>
<dbReference type="InterPro" id="IPR000322">
    <property type="entry name" value="Glyco_hydro_31_TIM"/>
</dbReference>
<protein>
    <submittedName>
        <fullName evidence="8">Glycoside hydrolase family 31 protein</fullName>
    </submittedName>
</protein>
<dbReference type="InterPro" id="IPR033403">
    <property type="entry name" value="DUF5110"/>
</dbReference>
<organism evidence="8 9">
    <name type="scientific">Mucilaginibacter jinjuensis</name>
    <dbReference type="NCBI Taxonomy" id="1176721"/>
    <lineage>
        <taxon>Bacteria</taxon>
        <taxon>Pseudomonadati</taxon>
        <taxon>Bacteroidota</taxon>
        <taxon>Sphingobacteriia</taxon>
        <taxon>Sphingobacteriales</taxon>
        <taxon>Sphingobacteriaceae</taxon>
        <taxon>Mucilaginibacter</taxon>
    </lineage>
</organism>
<proteinExistence type="inferred from homology"/>
<evidence type="ECO:0000259" key="7">
    <source>
        <dbReference type="Pfam" id="PF21365"/>
    </source>
</evidence>
<keyword evidence="3" id="KW-0732">Signal</keyword>